<reference evidence="2" key="1">
    <citation type="submission" date="2020-04" db="EMBL/GenBank/DDBJ databases">
        <title>Genomes of microviruses in a sewage oxidation pond.</title>
        <authorList>
            <person name="Schreck J."/>
            <person name="Kraberger S."/>
            <person name="Scotch M."/>
            <person name="Halden R.U."/>
            <person name="Varsani A."/>
        </authorList>
    </citation>
    <scope>NUCLEOTIDE SEQUENCE</scope>
    <source>
        <strain evidence="2">6402_219</strain>
    </source>
</reference>
<feature type="region of interest" description="Disordered" evidence="1">
    <location>
        <begin position="1"/>
        <end position="38"/>
    </location>
</feature>
<sequence length="301" mass="34212">MAYGRYARRRRATRRPARRPARRTRTRYRRTTTRRTRTRRPIMTTRRVNEISSTKKRDNMLTWSNVAVPRTPPPNVTGVAATLQGGGAYYNLLWCPTAREKLINTNTPVSVDDESTRATTVTFVKGLRERLSIQTNSSVPWTWRRIVFTMKGAGAFFGSQPLNLLTSNGYARLIIEVTGTSLTTLQDLVFDGRTGLDWRDPLDAKVDNSVISVKSDRTMVITPQTSSGAIKNFTRYYPIEKNLVYFEDEFGGNTTDGQYSVLGKQGMGDMLIYDIFAPRGGASFSDQMTLDIQSTYYWHEK</sequence>
<protein>
    <submittedName>
        <fullName evidence="2">Capsid protein</fullName>
    </submittedName>
</protein>
<organism evidence="2">
    <name type="scientific">Genomoviridae sp</name>
    <dbReference type="NCBI Taxonomy" id="2202565"/>
    <lineage>
        <taxon>Viruses</taxon>
        <taxon>Monodnaviria</taxon>
        <taxon>Shotokuvirae</taxon>
        <taxon>Cressdnaviricota</taxon>
        <taxon>Repensiviricetes</taxon>
        <taxon>Geplafuvirales</taxon>
        <taxon>Genomoviridae</taxon>
    </lineage>
</organism>
<accession>A0A858NEB7</accession>
<dbReference type="EMBL" id="MT309903">
    <property type="protein sequence ID" value="QJB18719.1"/>
    <property type="molecule type" value="Genomic_DNA"/>
</dbReference>
<evidence type="ECO:0000313" key="2">
    <source>
        <dbReference type="EMBL" id="QJB18719.1"/>
    </source>
</evidence>
<proteinExistence type="predicted"/>
<name>A0A858NEB7_9VIRU</name>
<evidence type="ECO:0000256" key="1">
    <source>
        <dbReference type="SAM" id="MobiDB-lite"/>
    </source>
</evidence>